<feature type="transmembrane region" description="Helical" evidence="7">
    <location>
        <begin position="119"/>
        <end position="138"/>
    </location>
</feature>
<dbReference type="GO" id="GO:0004252">
    <property type="term" value="F:serine-type endopeptidase activity"/>
    <property type="evidence" value="ECO:0007669"/>
    <property type="project" value="InterPro"/>
</dbReference>
<evidence type="ECO:0000256" key="7">
    <source>
        <dbReference type="SAM" id="Phobius"/>
    </source>
</evidence>
<feature type="transmembrane region" description="Helical" evidence="7">
    <location>
        <begin position="64"/>
        <end position="84"/>
    </location>
</feature>
<dbReference type="SUPFAM" id="SSF144091">
    <property type="entry name" value="Rhomboid-like"/>
    <property type="match status" value="1"/>
</dbReference>
<reference evidence="9 10" key="1">
    <citation type="submission" date="2019-11" db="EMBL/GenBank/DDBJ databases">
        <authorList>
            <person name="Khan S.A."/>
            <person name="Jeon C.O."/>
            <person name="Chun B.H."/>
        </authorList>
    </citation>
    <scope>NUCLEOTIDE SEQUENCE [LARGE SCALE GENOMIC DNA]</scope>
    <source>
        <strain evidence="9 10">IMCC 1097</strain>
    </source>
</reference>
<evidence type="ECO:0000256" key="6">
    <source>
        <dbReference type="ARBA" id="ARBA00023136"/>
    </source>
</evidence>
<dbReference type="KEGG" id="llp:GH975_07000"/>
<organism evidence="9 10">
    <name type="scientific">Litorivicinus lipolyticus</name>
    <dbReference type="NCBI Taxonomy" id="418701"/>
    <lineage>
        <taxon>Bacteria</taxon>
        <taxon>Pseudomonadati</taxon>
        <taxon>Pseudomonadota</taxon>
        <taxon>Gammaproteobacteria</taxon>
        <taxon>Oceanospirillales</taxon>
        <taxon>Litorivicinaceae</taxon>
        <taxon>Litorivicinus</taxon>
    </lineage>
</organism>
<dbReference type="GO" id="GO:0006508">
    <property type="term" value="P:proteolysis"/>
    <property type="evidence" value="ECO:0007669"/>
    <property type="project" value="UniProtKB-KW"/>
</dbReference>
<protein>
    <submittedName>
        <fullName evidence="9">Rhomboid family intramembrane serine protease</fullName>
    </submittedName>
</protein>
<dbReference type="PANTHER" id="PTHR43066:SF26">
    <property type="entry name" value="RHOMBOID PROTEASE GLPG"/>
    <property type="match status" value="1"/>
</dbReference>
<comment type="subcellular location">
    <subcellularLocation>
        <location evidence="1">Membrane</location>
        <topology evidence="1">Multi-pass membrane protein</topology>
    </subcellularLocation>
</comment>
<dbReference type="OrthoDB" id="9778341at2"/>
<keyword evidence="6 7" id="KW-0472">Membrane</keyword>
<gene>
    <name evidence="9" type="ORF">GH975_07000</name>
</gene>
<keyword evidence="4 7" id="KW-0812">Transmembrane</keyword>
<keyword evidence="5 7" id="KW-1133">Transmembrane helix</keyword>
<dbReference type="Proteomes" id="UP000388235">
    <property type="component" value="Chromosome"/>
</dbReference>
<dbReference type="Pfam" id="PF01694">
    <property type="entry name" value="Rhomboid"/>
    <property type="match status" value="1"/>
</dbReference>
<feature type="domain" description="Peptidase S54 rhomboid" evidence="8">
    <location>
        <begin position="58"/>
        <end position="193"/>
    </location>
</feature>
<feature type="transmembrane region" description="Helical" evidence="7">
    <location>
        <begin position="145"/>
        <end position="166"/>
    </location>
</feature>
<sequence length="207" mass="22688">MRSPFYQHPSRMPWRATPFSAGLILISALVALLSDTGANRAFVTPLVMAPNVEFFMAEPWRLLTPALLHFSWPHWIFNALWMFAVGRLIEWRSAGVWVAVVLVSAAAGNLAQLVFGGTIWFGGLSGVVYGVLGYTALWDRLRSDVYAVPSVYLGLCLGFLAVGFTGLDRMLGMNLANFAHLGGLLGGLVVAIVHVGIERITRKKLWT</sequence>
<evidence type="ECO:0000256" key="2">
    <source>
        <dbReference type="ARBA" id="ARBA00022475"/>
    </source>
</evidence>
<dbReference type="InterPro" id="IPR035952">
    <property type="entry name" value="Rhomboid-like_sf"/>
</dbReference>
<keyword evidence="9" id="KW-0378">Hydrolase</keyword>
<evidence type="ECO:0000256" key="5">
    <source>
        <dbReference type="ARBA" id="ARBA00022989"/>
    </source>
</evidence>
<evidence type="ECO:0000256" key="3">
    <source>
        <dbReference type="ARBA" id="ARBA00022519"/>
    </source>
</evidence>
<evidence type="ECO:0000313" key="10">
    <source>
        <dbReference type="Proteomes" id="UP000388235"/>
    </source>
</evidence>
<feature type="transmembrane region" description="Helical" evidence="7">
    <location>
        <begin position="96"/>
        <end position="113"/>
    </location>
</feature>
<dbReference type="Gene3D" id="1.20.1540.10">
    <property type="entry name" value="Rhomboid-like"/>
    <property type="match status" value="1"/>
</dbReference>
<dbReference type="RefSeq" id="WP_153713835.1">
    <property type="nucleotide sequence ID" value="NZ_CP045871.1"/>
</dbReference>
<feature type="transmembrane region" description="Helical" evidence="7">
    <location>
        <begin position="178"/>
        <end position="197"/>
    </location>
</feature>
<evidence type="ECO:0000256" key="4">
    <source>
        <dbReference type="ARBA" id="ARBA00022692"/>
    </source>
</evidence>
<dbReference type="InterPro" id="IPR022764">
    <property type="entry name" value="Peptidase_S54_rhomboid_dom"/>
</dbReference>
<accession>A0A5Q2QD94</accession>
<evidence type="ECO:0000259" key="8">
    <source>
        <dbReference type="Pfam" id="PF01694"/>
    </source>
</evidence>
<name>A0A5Q2QD94_9GAMM</name>
<dbReference type="PANTHER" id="PTHR43066">
    <property type="entry name" value="RHOMBOID-RELATED PROTEIN"/>
    <property type="match status" value="1"/>
</dbReference>
<evidence type="ECO:0000256" key="1">
    <source>
        <dbReference type="ARBA" id="ARBA00004141"/>
    </source>
</evidence>
<dbReference type="AlphaFoldDB" id="A0A5Q2QD94"/>
<proteinExistence type="predicted"/>
<dbReference type="EMBL" id="CP045871">
    <property type="protein sequence ID" value="QGG80331.1"/>
    <property type="molecule type" value="Genomic_DNA"/>
</dbReference>
<keyword evidence="10" id="KW-1185">Reference proteome</keyword>
<evidence type="ECO:0000313" key="9">
    <source>
        <dbReference type="EMBL" id="QGG80331.1"/>
    </source>
</evidence>
<dbReference type="GO" id="GO:0016020">
    <property type="term" value="C:membrane"/>
    <property type="evidence" value="ECO:0007669"/>
    <property type="project" value="UniProtKB-SubCell"/>
</dbReference>
<keyword evidence="3" id="KW-0997">Cell inner membrane</keyword>
<keyword evidence="2" id="KW-1003">Cell membrane</keyword>
<keyword evidence="9" id="KW-0645">Protease</keyword>